<dbReference type="PROSITE" id="PS00716">
    <property type="entry name" value="SIGMA70_2"/>
    <property type="match status" value="1"/>
</dbReference>
<dbReference type="InterPro" id="IPR013325">
    <property type="entry name" value="RNA_pol_sigma_r2"/>
</dbReference>
<dbReference type="CDD" id="cd06171">
    <property type="entry name" value="Sigma70_r4"/>
    <property type="match status" value="1"/>
</dbReference>
<dbReference type="InterPro" id="IPR007624">
    <property type="entry name" value="RNA_pol_sigma70_r3"/>
</dbReference>
<dbReference type="NCBIfam" id="TIGR02479">
    <property type="entry name" value="FliA_WhiG"/>
    <property type="match status" value="1"/>
</dbReference>
<gene>
    <name evidence="6" type="ORF">GCM10008932_13280</name>
</gene>
<dbReference type="Gene3D" id="1.20.140.160">
    <property type="match status" value="1"/>
</dbReference>
<dbReference type="InterPro" id="IPR013324">
    <property type="entry name" value="RNA_pol_sigma_r3/r4-like"/>
</dbReference>
<evidence type="ECO:0000313" key="6">
    <source>
        <dbReference type="EMBL" id="GAA0362006.1"/>
    </source>
</evidence>
<dbReference type="PANTHER" id="PTHR30385:SF7">
    <property type="entry name" value="RNA POLYMERASE SIGMA FACTOR FLIA"/>
    <property type="match status" value="1"/>
</dbReference>
<dbReference type="InterPro" id="IPR007630">
    <property type="entry name" value="RNA_pol_sigma70_r4"/>
</dbReference>
<dbReference type="SUPFAM" id="SSF88946">
    <property type="entry name" value="Sigma2 domain of RNA polymerase sigma factors"/>
    <property type="match status" value="1"/>
</dbReference>
<dbReference type="SUPFAM" id="SSF88659">
    <property type="entry name" value="Sigma3 and sigma4 domains of RNA polymerase sigma factors"/>
    <property type="match status" value="2"/>
</dbReference>
<dbReference type="Pfam" id="PF04542">
    <property type="entry name" value="Sigma70_r2"/>
    <property type="match status" value="1"/>
</dbReference>
<comment type="caution">
    <text evidence="6">The sequence shown here is derived from an EMBL/GenBank/DDBJ whole genome shotgun (WGS) entry which is preliminary data.</text>
</comment>
<dbReference type="InterPro" id="IPR014284">
    <property type="entry name" value="RNA_pol_sigma-70_dom"/>
</dbReference>
<dbReference type="Pfam" id="PF04545">
    <property type="entry name" value="Sigma70_r4"/>
    <property type="match status" value="1"/>
</dbReference>
<dbReference type="Gene3D" id="1.10.1740.10">
    <property type="match status" value="1"/>
</dbReference>
<keyword evidence="1" id="KW-0805">Transcription regulation</keyword>
<dbReference type="PANTHER" id="PTHR30385">
    <property type="entry name" value="SIGMA FACTOR F FLAGELLAR"/>
    <property type="match status" value="1"/>
</dbReference>
<evidence type="ECO:0000256" key="3">
    <source>
        <dbReference type="ARBA" id="ARBA00023125"/>
    </source>
</evidence>
<sequence>MMETSQRNEQVMQYMPLVHKVVHGLKIKNKEYDHDDLVNIGVIGLMNAIERYNESLNVPFINYAYTRIKGQIIDEIRKTSRLSRGKIKAVNDYYDAVNHLQQALLRKPTEKEICKHLSITIEELKKIYESVHQLADVSLDDVLFESSSSESNLMEFLKDDSSPKAEEKVIKNEQLAYMEEAIKTLPEREQQILQLIYFEELSMKEVAYIYDISIPRVSQIHGKTLLKLRETIGRVYADD</sequence>
<proteinExistence type="predicted"/>
<dbReference type="RefSeq" id="WP_343754951.1">
    <property type="nucleotide sequence ID" value="NZ_BAAACW010000080.1"/>
</dbReference>
<keyword evidence="7" id="KW-1185">Reference proteome</keyword>
<dbReference type="InterPro" id="IPR012845">
    <property type="entry name" value="RNA_pol_sigma_FliA_WhiG"/>
</dbReference>
<dbReference type="Pfam" id="PF04539">
    <property type="entry name" value="Sigma70_r3"/>
    <property type="match status" value="1"/>
</dbReference>
<reference evidence="6 7" key="1">
    <citation type="journal article" date="2019" name="Int. J. Syst. Evol. Microbiol.">
        <title>The Global Catalogue of Microorganisms (GCM) 10K type strain sequencing project: providing services to taxonomists for standard genome sequencing and annotation.</title>
        <authorList>
            <consortium name="The Broad Institute Genomics Platform"/>
            <consortium name="The Broad Institute Genome Sequencing Center for Infectious Disease"/>
            <person name="Wu L."/>
            <person name="Ma J."/>
        </authorList>
    </citation>
    <scope>NUCLEOTIDE SEQUENCE [LARGE SCALE GENOMIC DNA]</scope>
    <source>
        <strain evidence="6 7">JCM 12662</strain>
    </source>
</reference>
<dbReference type="EMBL" id="BAAACW010000080">
    <property type="protein sequence ID" value="GAA0362006.1"/>
    <property type="molecule type" value="Genomic_DNA"/>
</dbReference>
<dbReference type="Proteomes" id="UP001501166">
    <property type="component" value="Unassembled WGS sequence"/>
</dbReference>
<evidence type="ECO:0000256" key="4">
    <source>
        <dbReference type="ARBA" id="ARBA00023163"/>
    </source>
</evidence>
<keyword evidence="3" id="KW-0238">DNA-binding</keyword>
<keyword evidence="2" id="KW-0731">Sigma factor</keyword>
<evidence type="ECO:0000256" key="2">
    <source>
        <dbReference type="ARBA" id="ARBA00023082"/>
    </source>
</evidence>
<dbReference type="PRINTS" id="PR00046">
    <property type="entry name" value="SIGMA70FCT"/>
</dbReference>
<name>A0ABN0XEG0_9LACT</name>
<dbReference type="PIRSF" id="PIRSF000770">
    <property type="entry name" value="RNA_pol_sigma-SigE/K"/>
    <property type="match status" value="1"/>
</dbReference>
<evidence type="ECO:0000313" key="7">
    <source>
        <dbReference type="Proteomes" id="UP001501166"/>
    </source>
</evidence>
<dbReference type="InterPro" id="IPR000943">
    <property type="entry name" value="RNA_pol_sigma70"/>
</dbReference>
<feature type="domain" description="RNA polymerase sigma-70" evidence="5">
    <location>
        <begin position="202"/>
        <end position="228"/>
    </location>
</feature>
<evidence type="ECO:0000256" key="1">
    <source>
        <dbReference type="ARBA" id="ARBA00023015"/>
    </source>
</evidence>
<accession>A0ABN0XEG0</accession>
<protein>
    <submittedName>
        <fullName evidence="6">FliA/WhiG family RNA polymerase sigma factor</fullName>
    </submittedName>
</protein>
<evidence type="ECO:0000259" key="5">
    <source>
        <dbReference type="PROSITE" id="PS00716"/>
    </source>
</evidence>
<keyword evidence="4" id="KW-0804">Transcription</keyword>
<organism evidence="6 7">
    <name type="scientific">Alkalibacterium iburiense</name>
    <dbReference type="NCBI Taxonomy" id="290589"/>
    <lineage>
        <taxon>Bacteria</taxon>
        <taxon>Bacillati</taxon>
        <taxon>Bacillota</taxon>
        <taxon>Bacilli</taxon>
        <taxon>Lactobacillales</taxon>
        <taxon>Carnobacteriaceae</taxon>
        <taxon>Alkalibacterium</taxon>
    </lineage>
</organism>
<dbReference type="InterPro" id="IPR007627">
    <property type="entry name" value="RNA_pol_sigma70_r2"/>
</dbReference>
<dbReference type="NCBIfam" id="TIGR02937">
    <property type="entry name" value="sigma70-ECF"/>
    <property type="match status" value="1"/>
</dbReference>